<feature type="compositionally biased region" description="Polar residues" evidence="1">
    <location>
        <begin position="474"/>
        <end position="484"/>
    </location>
</feature>
<keyword evidence="2" id="KW-1133">Transmembrane helix</keyword>
<name>A0A074XYJ5_AURPU</name>
<keyword evidence="4" id="KW-1185">Reference proteome</keyword>
<feature type="transmembrane region" description="Helical" evidence="2">
    <location>
        <begin position="625"/>
        <end position="641"/>
    </location>
</feature>
<evidence type="ECO:0000313" key="3">
    <source>
        <dbReference type="EMBL" id="KEQ87037.1"/>
    </source>
</evidence>
<dbReference type="Proteomes" id="UP000030706">
    <property type="component" value="Unassembled WGS sequence"/>
</dbReference>
<reference evidence="3 4" key="1">
    <citation type="journal article" date="2014" name="BMC Genomics">
        <title>Genome sequencing of four Aureobasidium pullulans varieties: biotechnological potential, stress tolerance, and description of new species.</title>
        <authorList>
            <person name="Gostin Ar C."/>
            <person name="Ohm R.A."/>
            <person name="Kogej T."/>
            <person name="Sonjak S."/>
            <person name="Turk M."/>
            <person name="Zajc J."/>
            <person name="Zalar P."/>
            <person name="Grube M."/>
            <person name="Sun H."/>
            <person name="Han J."/>
            <person name="Sharma A."/>
            <person name="Chiniquy J."/>
            <person name="Ngan C.Y."/>
            <person name="Lipzen A."/>
            <person name="Barry K."/>
            <person name="Grigoriev I.V."/>
            <person name="Gunde-Cimerman N."/>
        </authorList>
    </citation>
    <scope>NUCLEOTIDE SEQUENCE [LARGE SCALE GENOMIC DNA]</scope>
    <source>
        <strain evidence="3 4">EXF-150</strain>
    </source>
</reference>
<dbReference type="EMBL" id="KL584977">
    <property type="protein sequence ID" value="KEQ87037.1"/>
    <property type="molecule type" value="Genomic_DNA"/>
</dbReference>
<dbReference type="GeneID" id="40750667"/>
<accession>A0A074XYJ5</accession>
<proteinExistence type="predicted"/>
<organism evidence="3 4">
    <name type="scientific">Aureobasidium pullulans EXF-150</name>
    <dbReference type="NCBI Taxonomy" id="1043002"/>
    <lineage>
        <taxon>Eukaryota</taxon>
        <taxon>Fungi</taxon>
        <taxon>Dikarya</taxon>
        <taxon>Ascomycota</taxon>
        <taxon>Pezizomycotina</taxon>
        <taxon>Dothideomycetes</taxon>
        <taxon>Dothideomycetidae</taxon>
        <taxon>Dothideales</taxon>
        <taxon>Saccotheciaceae</taxon>
        <taxon>Aureobasidium</taxon>
    </lineage>
</organism>
<sequence>MSFCGVFPFATRPRGIRESSETGLIMSYHPMFDREHDLCQHSRDWGWSFEEFDEFSFVRQVELEKDTDMQSDDTSSHLSLTTGSLLRLVTEHNAATGIITSQKTLASAQTPILRPRGPSLNNHTSFSSLAAGTVPSSPCTQSSTSLLDLYLLQASSCFNAGNEITLPSSAVMDGQPPKDKGVGHLNGSTTLNALEDLVEAYAASEHSDDSHAFIHAGDLNRQSYIDARLEDAAALAPASTPGPAPSLLPPMPACRPAPFRGELLDESEVGVPTPPTRILDHAGTGGLTRHKPDLWGAVDHEFSCCPSGKRNDDGSADVELQNLTHGRILDVPSFPYPVSNFLSSLNSGVFESEESDAGSTTAQRQSDDVVAALGEVSTFKIRDDDPVNYSLFPRAEFTPHFDPQQLRSRACSRAAETPSRLSRPYDSHAMEPNQRPVAPLGHRSRHPNYKGPSVATLPKGKNILRSEERPVSVAENNPSKSDVSYPSDRILTPYKSYIQLADPSAQQDDITPALPASVHTKPSTASMATTVPIENSGYDNNQDLALKRQNKQSPRVLEASGSHSLINDTAWLKRDTYGKRRSWALFVVCTICPPILLLYGFGGFDKYMVHIANTHAQPTRYQKKCAIFLSLAEVLFIALLTA</sequence>
<dbReference type="AlphaFoldDB" id="A0A074XYJ5"/>
<dbReference type="RefSeq" id="XP_029763224.1">
    <property type="nucleotide sequence ID" value="XM_029908361.1"/>
</dbReference>
<protein>
    <submittedName>
        <fullName evidence="3">Uncharacterized protein</fullName>
    </submittedName>
</protein>
<evidence type="ECO:0000313" key="4">
    <source>
        <dbReference type="Proteomes" id="UP000030706"/>
    </source>
</evidence>
<keyword evidence="2" id="KW-0472">Membrane</keyword>
<dbReference type="HOGENOM" id="CLU_483934_0_0_1"/>
<dbReference type="OrthoDB" id="3925074at2759"/>
<feature type="region of interest" description="Disordered" evidence="1">
    <location>
        <begin position="404"/>
        <end position="486"/>
    </location>
</feature>
<gene>
    <name evidence="3" type="ORF">M438DRAFT_372610</name>
</gene>
<feature type="transmembrane region" description="Helical" evidence="2">
    <location>
        <begin position="583"/>
        <end position="604"/>
    </location>
</feature>
<keyword evidence="2" id="KW-0812">Transmembrane</keyword>
<evidence type="ECO:0000256" key="1">
    <source>
        <dbReference type="SAM" id="MobiDB-lite"/>
    </source>
</evidence>
<evidence type="ECO:0000256" key="2">
    <source>
        <dbReference type="SAM" id="Phobius"/>
    </source>
</evidence>